<evidence type="ECO:0000256" key="4">
    <source>
        <dbReference type="ARBA" id="ARBA00022857"/>
    </source>
</evidence>
<feature type="binding site" evidence="10">
    <location>
        <begin position="141"/>
        <end position="143"/>
    </location>
    <ligand>
        <name>D-glyceraldehyde 3-phosphate</name>
        <dbReference type="ChEBI" id="CHEBI:59776"/>
    </ligand>
</feature>
<keyword evidence="6 10" id="KW-0520">NAD</keyword>
<dbReference type="GO" id="GO:0005737">
    <property type="term" value="C:cytoplasm"/>
    <property type="evidence" value="ECO:0007669"/>
    <property type="project" value="UniProtKB-SubCell"/>
</dbReference>
<keyword evidence="7 10" id="KW-0324">Glycolysis</keyword>
<dbReference type="Gene3D" id="3.30.360.10">
    <property type="entry name" value="Dihydrodipicolinate Reductase, domain 2"/>
    <property type="match status" value="1"/>
</dbReference>
<dbReference type="NCBIfam" id="NF003251">
    <property type="entry name" value="PRK04207.1"/>
    <property type="match status" value="1"/>
</dbReference>
<keyword evidence="12" id="KW-0547">Nucleotide-binding</keyword>
<dbReference type="UniPathway" id="UPA00109">
    <property type="reaction ID" value="UER00184"/>
</dbReference>
<evidence type="ECO:0000259" key="14">
    <source>
        <dbReference type="SMART" id="SM00846"/>
    </source>
</evidence>
<dbReference type="KEGG" id="flt:Sv326_0301"/>
<keyword evidence="5 10" id="KW-0560">Oxidoreductase</keyword>
<dbReference type="Proteomes" id="UP000510821">
    <property type="component" value="Chromosome"/>
</dbReference>
<comment type="catalytic activity">
    <reaction evidence="9 10 13">
        <text>D-glyceraldehyde 3-phosphate + phosphate + NAD(+) = (2R)-3-phospho-glyceroyl phosphate + NADH + H(+)</text>
        <dbReference type="Rhea" id="RHEA:10300"/>
        <dbReference type="ChEBI" id="CHEBI:15378"/>
        <dbReference type="ChEBI" id="CHEBI:43474"/>
        <dbReference type="ChEBI" id="CHEBI:57540"/>
        <dbReference type="ChEBI" id="CHEBI:57604"/>
        <dbReference type="ChEBI" id="CHEBI:57945"/>
        <dbReference type="ChEBI" id="CHEBI:59776"/>
        <dbReference type="EC" id="1.2.1.59"/>
    </reaction>
</comment>
<dbReference type="CDD" id="cd18127">
    <property type="entry name" value="GAPDH_II_C"/>
    <property type="match status" value="1"/>
</dbReference>
<evidence type="ECO:0000256" key="7">
    <source>
        <dbReference type="ARBA" id="ARBA00023152"/>
    </source>
</evidence>
<dbReference type="InterPro" id="IPR020828">
    <property type="entry name" value="GlycerAld_3-P_DH_NAD(P)-bd"/>
</dbReference>
<feature type="binding site" evidence="10">
    <location>
        <position position="170"/>
    </location>
    <ligand>
        <name>NAD(+)</name>
        <dbReference type="ChEBI" id="CHEBI:57540"/>
    </ligand>
</feature>
<gene>
    <name evidence="10" type="primary">gap</name>
    <name evidence="15" type="ORF">Sv326_0301</name>
</gene>
<sequence>MVVRVALNGYGVIGKRVADAVAKQDDMQLMGVVKTSPNYEAKLAIKKGYKIYVPDAASIDLFKKANVPCEGLHDNLFSNCDVVVDCTPAKMGAENKKNIYLPRKLKAIFEGGEKDNVADVSFVAQCNYDKAVNKNYVRVVSCNTTGLCRTLGAVNDAFGIEGSKVVLIRRASDPNDIKTGPINAIVPETKIPSHQGPDVQTVLPIPIETVAIKVPTTLMHVHVAFVKMKKAATVQDVKNVFANTTRIALFNAADGFQSTAQLIDYARDLGRYRYDMQEIMIWEDSIYVNGNELAYIQAVHNEANVVPENVDAIRAMFNLCDAKTSIEKTNKSFGIK</sequence>
<dbReference type="Pfam" id="PF02800">
    <property type="entry name" value="Gp_dh_C"/>
    <property type="match status" value="1"/>
</dbReference>
<evidence type="ECO:0000256" key="9">
    <source>
        <dbReference type="ARBA" id="ARBA00048853"/>
    </source>
</evidence>
<feature type="binding site" evidence="10">
    <location>
        <position position="112"/>
    </location>
    <ligand>
        <name>NAD(+)</name>
        <dbReference type="ChEBI" id="CHEBI:57540"/>
    </ligand>
</feature>
<dbReference type="GO" id="GO:0051287">
    <property type="term" value="F:NAD binding"/>
    <property type="evidence" value="ECO:0007669"/>
    <property type="project" value="UniProtKB-UniRule"/>
</dbReference>
<dbReference type="InterPro" id="IPR006436">
    <property type="entry name" value="Glyceraldehyde-3-P_DH_2_arc"/>
</dbReference>
<comment type="similarity">
    <text evidence="2 10 13">Belongs to the glyceraldehyde-3-phosphate dehydrogenase family.</text>
</comment>
<evidence type="ECO:0000313" key="15">
    <source>
        <dbReference type="EMBL" id="QLJ52476.1"/>
    </source>
</evidence>
<dbReference type="NCBIfam" id="TIGR01546">
    <property type="entry name" value="GAPDH-II_archae"/>
    <property type="match status" value="1"/>
</dbReference>
<dbReference type="PROSITE" id="PS00071">
    <property type="entry name" value="GAPDH"/>
    <property type="match status" value="1"/>
</dbReference>
<dbReference type="InterPro" id="IPR020830">
    <property type="entry name" value="GlycerAld_3-P_DH_AS"/>
</dbReference>
<dbReference type="PIRSF" id="PIRSF000149">
    <property type="entry name" value="GAP_DH"/>
    <property type="match status" value="1"/>
</dbReference>
<name>A0A7D6BL43_FERL1</name>
<evidence type="ECO:0000256" key="2">
    <source>
        <dbReference type="ARBA" id="ARBA00007406"/>
    </source>
</evidence>
<evidence type="ECO:0000256" key="12">
    <source>
        <dbReference type="PIRSR" id="PIRSR000149-3"/>
    </source>
</evidence>
<dbReference type="InterPro" id="IPR020831">
    <property type="entry name" value="GlycerAld/Erythrose_P_DH"/>
</dbReference>
<dbReference type="SUPFAM" id="SSF55347">
    <property type="entry name" value="Glyceraldehyde-3-phosphate dehydrogenase-like, C-terminal domain"/>
    <property type="match status" value="1"/>
</dbReference>
<dbReference type="InterPro" id="IPR020829">
    <property type="entry name" value="GlycerAld_3-P_DH_cat"/>
</dbReference>
<comment type="subcellular location">
    <subcellularLocation>
        <location evidence="10 13">Cytoplasm</location>
    </subcellularLocation>
</comment>
<proteinExistence type="inferred from homology"/>
<organism evidence="15 16">
    <name type="scientific">Fermentimicrarchaeum limneticum</name>
    <dbReference type="NCBI Taxonomy" id="2795018"/>
    <lineage>
        <taxon>Archaea</taxon>
        <taxon>Candidatus Micrarchaeota</taxon>
        <taxon>Candidatus Fermentimicrarchaeales</taxon>
        <taxon>Candidatus Fermentimicrarchaeaceae</taxon>
        <taxon>Candidatus Fermentimicrarchaeum</taxon>
    </lineage>
</organism>
<dbReference type="Gene3D" id="3.40.50.720">
    <property type="entry name" value="NAD(P)-binding Rossmann-like Domain"/>
    <property type="match status" value="1"/>
</dbReference>
<dbReference type="HAMAP" id="MF_00559">
    <property type="entry name" value="G3P_dehdrog_arch"/>
    <property type="match status" value="1"/>
</dbReference>
<dbReference type="EC" id="1.2.1.59" evidence="10 13"/>
<dbReference type="InterPro" id="IPR036291">
    <property type="entry name" value="NAD(P)-bd_dom_sf"/>
</dbReference>
<evidence type="ECO:0000256" key="10">
    <source>
        <dbReference type="HAMAP-Rule" id="MF_00559"/>
    </source>
</evidence>
<reference evidence="16" key="1">
    <citation type="submission" date="2020-07" db="EMBL/GenBank/DDBJ databases">
        <title>Metabolic diversity and evolutionary history of the archaeal phylum ###Micrarchaeota### uncovered from a freshwater lake metagenome.</title>
        <authorList>
            <person name="Kadnikov V.V."/>
            <person name="Savvichev A.S."/>
            <person name="Mardanov A.V."/>
            <person name="Beletsky A.V."/>
            <person name="Chupakov A.V."/>
            <person name="Kokryatskaya N.M."/>
            <person name="Pimenov N.V."/>
            <person name="Ravin N.V."/>
        </authorList>
    </citation>
    <scope>NUCLEOTIDE SEQUENCE [LARGE SCALE GENOMIC DNA]</scope>
</reference>
<accession>A0A7D6BL43</accession>
<keyword evidence="10 13" id="KW-0963">Cytoplasm</keyword>
<evidence type="ECO:0000313" key="16">
    <source>
        <dbReference type="Proteomes" id="UP000510821"/>
    </source>
</evidence>
<comment type="catalytic activity">
    <reaction evidence="8 10 13">
        <text>D-glyceraldehyde 3-phosphate + phosphate + NADP(+) = (2R)-3-phospho-glyceroyl phosphate + NADPH + H(+)</text>
        <dbReference type="Rhea" id="RHEA:10296"/>
        <dbReference type="ChEBI" id="CHEBI:15378"/>
        <dbReference type="ChEBI" id="CHEBI:43474"/>
        <dbReference type="ChEBI" id="CHEBI:57604"/>
        <dbReference type="ChEBI" id="CHEBI:57783"/>
        <dbReference type="ChEBI" id="CHEBI:58349"/>
        <dbReference type="ChEBI" id="CHEBI:59776"/>
        <dbReference type="EC" id="1.2.1.59"/>
    </reaction>
</comment>
<evidence type="ECO:0000256" key="3">
    <source>
        <dbReference type="ARBA" id="ARBA00011881"/>
    </source>
</evidence>
<dbReference type="GO" id="GO:0006096">
    <property type="term" value="P:glycolytic process"/>
    <property type="evidence" value="ECO:0007669"/>
    <property type="project" value="UniProtKB-UniRule"/>
</dbReference>
<comment type="subunit">
    <text evidence="3 10 13">Homotetramer.</text>
</comment>
<feature type="binding site" evidence="12">
    <location>
        <position position="301"/>
    </location>
    <ligand>
        <name>NAD(+)</name>
        <dbReference type="ChEBI" id="CHEBI:57540"/>
    </ligand>
</feature>
<dbReference type="SUPFAM" id="SSF51735">
    <property type="entry name" value="NAD(P)-binding Rossmann-fold domains"/>
    <property type="match status" value="1"/>
</dbReference>
<keyword evidence="4 10" id="KW-0521">NADP</keyword>
<feature type="domain" description="Glyceraldehyde 3-phosphate dehydrogenase NAD(P) binding" evidence="14">
    <location>
        <begin position="3"/>
        <end position="142"/>
    </location>
</feature>
<evidence type="ECO:0000256" key="13">
    <source>
        <dbReference type="RuleBase" id="RU003388"/>
    </source>
</evidence>
<evidence type="ECO:0000256" key="5">
    <source>
        <dbReference type="ARBA" id="ARBA00023002"/>
    </source>
</evidence>
<evidence type="ECO:0000256" key="11">
    <source>
        <dbReference type="PIRSR" id="PIRSR000149-1"/>
    </source>
</evidence>
<comment type="pathway">
    <text evidence="1 10 13">Carbohydrate degradation; glycolysis; pyruvate from D-glyceraldehyde 3-phosphate: step 1/5.</text>
</comment>
<dbReference type="GO" id="GO:0004365">
    <property type="term" value="F:glyceraldehyde-3-phosphate dehydrogenase (NAD+) (phosphorylating) activity"/>
    <property type="evidence" value="ECO:0007669"/>
    <property type="project" value="UniProtKB-UniRule"/>
</dbReference>
<evidence type="ECO:0000256" key="6">
    <source>
        <dbReference type="ARBA" id="ARBA00023027"/>
    </source>
</evidence>
<dbReference type="AlphaFoldDB" id="A0A7D6BL43"/>
<evidence type="ECO:0000256" key="1">
    <source>
        <dbReference type="ARBA" id="ARBA00004869"/>
    </source>
</evidence>
<dbReference type="GO" id="GO:0050661">
    <property type="term" value="F:NADP binding"/>
    <property type="evidence" value="ECO:0007669"/>
    <property type="project" value="UniProtKB-UniRule"/>
</dbReference>
<feature type="active site" description="Nucleophile" evidence="10 11">
    <location>
        <position position="142"/>
    </location>
</feature>
<comment type="caution">
    <text evidence="10">Lacks conserved residue(s) required for the propagation of feature annotation.</text>
</comment>
<dbReference type="EMBL" id="CP058998">
    <property type="protein sequence ID" value="QLJ52476.1"/>
    <property type="molecule type" value="Genomic_DNA"/>
</dbReference>
<protein>
    <recommendedName>
        <fullName evidence="10 13">Glyceraldehyde-3-phosphate dehydrogenase</fullName>
        <shortName evidence="10">GAPDH</shortName>
        <ecNumber evidence="10 13">1.2.1.59</ecNumber>
    </recommendedName>
    <alternativeName>
        <fullName evidence="10">NAD(P)-dependent glyceraldehyde-3-phosphate dehydrogenase</fullName>
    </alternativeName>
</protein>
<evidence type="ECO:0000256" key="8">
    <source>
        <dbReference type="ARBA" id="ARBA00048067"/>
    </source>
</evidence>
<dbReference type="CDD" id="cd02278">
    <property type="entry name" value="GAPDH_II_N"/>
    <property type="match status" value="1"/>
</dbReference>
<dbReference type="SMART" id="SM00846">
    <property type="entry name" value="Gp_dh_N"/>
    <property type="match status" value="1"/>
</dbReference>